<name>A0A380QJW7_YERRU</name>
<dbReference type="GO" id="GO:0005886">
    <property type="term" value="C:plasma membrane"/>
    <property type="evidence" value="ECO:0007669"/>
    <property type="project" value="UniProtKB-SubCell"/>
</dbReference>
<dbReference type="KEGG" id="yrb:UGYR_03155"/>
<keyword evidence="2" id="KW-1003">Cell membrane</keyword>
<proteinExistence type="predicted"/>
<evidence type="ECO:0000256" key="5">
    <source>
        <dbReference type="ARBA" id="ARBA00023136"/>
    </source>
</evidence>
<dbReference type="InterPro" id="IPR025594">
    <property type="entry name" value="YebO"/>
</dbReference>
<feature type="transmembrane region" description="Helical" evidence="7">
    <location>
        <begin position="12"/>
        <end position="31"/>
    </location>
</feature>
<feature type="coiled-coil region" evidence="6">
    <location>
        <begin position="35"/>
        <end position="69"/>
    </location>
</feature>
<dbReference type="STRING" id="29486.UGYR_03155"/>
<dbReference type="EMBL" id="UHJG01000001">
    <property type="protein sequence ID" value="SUP98544.1"/>
    <property type="molecule type" value="Genomic_DNA"/>
</dbReference>
<dbReference type="AlphaFoldDB" id="A0A380QJW7"/>
<reference evidence="8 9" key="1">
    <citation type="submission" date="2018-06" db="EMBL/GenBank/DDBJ databases">
        <authorList>
            <consortium name="Pathogen Informatics"/>
            <person name="Doyle S."/>
        </authorList>
    </citation>
    <scope>NUCLEOTIDE SEQUENCE [LARGE SCALE GENOMIC DNA]</scope>
    <source>
        <strain evidence="8 9">NCTC10476</strain>
    </source>
</reference>
<evidence type="ECO:0000256" key="3">
    <source>
        <dbReference type="ARBA" id="ARBA00022692"/>
    </source>
</evidence>
<dbReference type="GeneID" id="66879732"/>
<evidence type="ECO:0000313" key="9">
    <source>
        <dbReference type="Proteomes" id="UP000255169"/>
    </source>
</evidence>
<evidence type="ECO:0000256" key="6">
    <source>
        <dbReference type="SAM" id="Coils"/>
    </source>
</evidence>
<evidence type="ECO:0000256" key="1">
    <source>
        <dbReference type="ARBA" id="ARBA00004162"/>
    </source>
</evidence>
<organism evidence="8 9">
    <name type="scientific">Yersinia ruckeri</name>
    <dbReference type="NCBI Taxonomy" id="29486"/>
    <lineage>
        <taxon>Bacteria</taxon>
        <taxon>Pseudomonadati</taxon>
        <taxon>Pseudomonadota</taxon>
        <taxon>Gammaproteobacteria</taxon>
        <taxon>Enterobacterales</taxon>
        <taxon>Yersiniaceae</taxon>
        <taxon>Yersinia</taxon>
    </lineage>
</organism>
<evidence type="ECO:0000256" key="2">
    <source>
        <dbReference type="ARBA" id="ARBA00022475"/>
    </source>
</evidence>
<protein>
    <recommendedName>
        <fullName evidence="10">YebO-like protein</fullName>
    </recommendedName>
</protein>
<keyword evidence="4 7" id="KW-1133">Transmembrane helix</keyword>
<evidence type="ECO:0000256" key="4">
    <source>
        <dbReference type="ARBA" id="ARBA00022989"/>
    </source>
</evidence>
<evidence type="ECO:0000256" key="7">
    <source>
        <dbReference type="SAM" id="Phobius"/>
    </source>
</evidence>
<sequence>MYNTSMDAVGVASIGVSLLMIILFLIVWFFVSRASVRANEQVQLLREIVEQQKQQIELLNVLLRNTQGDCQGASDSDMVDTLDFKGFIPER</sequence>
<evidence type="ECO:0000313" key="8">
    <source>
        <dbReference type="EMBL" id="SUP98544.1"/>
    </source>
</evidence>
<evidence type="ECO:0008006" key="10">
    <source>
        <dbReference type="Google" id="ProtNLM"/>
    </source>
</evidence>
<keyword evidence="6" id="KW-0175">Coiled coil</keyword>
<comment type="subcellular location">
    <subcellularLocation>
        <location evidence="1">Cell membrane</location>
        <topology evidence="1">Single-pass membrane protein</topology>
    </subcellularLocation>
</comment>
<accession>A0A380QJW7</accession>
<keyword evidence="9" id="KW-1185">Reference proteome</keyword>
<dbReference type="Proteomes" id="UP000255169">
    <property type="component" value="Unassembled WGS sequence"/>
</dbReference>
<dbReference type="Pfam" id="PF13974">
    <property type="entry name" value="YebO"/>
    <property type="match status" value="1"/>
</dbReference>
<dbReference type="OrthoDB" id="6485757at2"/>
<dbReference type="RefSeq" id="WP_038251434.1">
    <property type="nucleotide sequence ID" value="NZ_CCYO01000024.1"/>
</dbReference>
<gene>
    <name evidence="8" type="ORF">NCTC10476_00096</name>
</gene>
<keyword evidence="5 7" id="KW-0472">Membrane</keyword>
<keyword evidence="3 7" id="KW-0812">Transmembrane</keyword>